<dbReference type="InterPro" id="IPR033556">
    <property type="entry name" value="PLA"/>
</dbReference>
<dbReference type="FunFam" id="3.40.50.1820:FF:000065">
    <property type="entry name" value="Phospholipase A1-II 3"/>
    <property type="match status" value="1"/>
</dbReference>
<proteinExistence type="inferred from homology"/>
<dbReference type="InterPro" id="IPR029058">
    <property type="entry name" value="AB_hydrolase_fold"/>
</dbReference>
<comment type="similarity">
    <text evidence="1 5">Belongs to the AB hydrolase superfamily. Lipase family.</text>
</comment>
<evidence type="ECO:0000256" key="3">
    <source>
        <dbReference type="ARBA" id="ARBA00022963"/>
    </source>
</evidence>
<dbReference type="PANTHER" id="PTHR31828:SF1">
    <property type="entry name" value="PHOSPHOLIPASE A1-IIGAMMA"/>
    <property type="match status" value="1"/>
</dbReference>
<dbReference type="GO" id="GO:0005737">
    <property type="term" value="C:cytoplasm"/>
    <property type="evidence" value="ECO:0007669"/>
    <property type="project" value="UniProtKB-ARBA"/>
</dbReference>
<dbReference type="PANTHER" id="PTHR31828">
    <property type="entry name" value="PHOSPHOLIPASE A1-IIGAMMA"/>
    <property type="match status" value="1"/>
</dbReference>
<gene>
    <name evidence="7" type="ORF">LIER_02861</name>
</gene>
<dbReference type="EC" id="3.1.1.-" evidence="5"/>
<evidence type="ECO:0000256" key="2">
    <source>
        <dbReference type="ARBA" id="ARBA00022801"/>
    </source>
</evidence>
<evidence type="ECO:0000313" key="7">
    <source>
        <dbReference type="EMBL" id="GAA0141805.1"/>
    </source>
</evidence>
<evidence type="ECO:0000256" key="1">
    <source>
        <dbReference type="ARBA" id="ARBA00010701"/>
    </source>
</evidence>
<name>A0AAV3NR29_LITER</name>
<keyword evidence="3 5" id="KW-0442">Lipid degradation</keyword>
<comment type="caution">
    <text evidence="7">The sequence shown here is derived from an EMBL/GenBank/DDBJ whole genome shotgun (WGS) entry which is preliminary data.</text>
</comment>
<keyword evidence="4 5" id="KW-0443">Lipid metabolism</keyword>
<dbReference type="Pfam" id="PF01764">
    <property type="entry name" value="Lipase_3"/>
    <property type="match status" value="1"/>
</dbReference>
<feature type="domain" description="Fungal lipase-type" evidence="6">
    <location>
        <begin position="134"/>
        <end position="295"/>
    </location>
</feature>
<reference evidence="7 8" key="1">
    <citation type="submission" date="2024-01" db="EMBL/GenBank/DDBJ databases">
        <title>The complete chloroplast genome sequence of Lithospermum erythrorhizon: insights into the phylogenetic relationship among Boraginaceae species and the maternal lineages of purple gromwells.</title>
        <authorList>
            <person name="Okada T."/>
            <person name="Watanabe K."/>
        </authorList>
    </citation>
    <scope>NUCLEOTIDE SEQUENCE [LARGE SCALE GENOMIC DNA]</scope>
</reference>
<sequence>MENIAKRWKLLSGMNNWEGLLDPLDLDLRKYILHYGDMTQATYDTFNSVKQSKYAGSSRYTKKNLFSKVGLVKGNKLRYEVTKYLYATSSIPVPDAFICKSLSQEPWTKESNWIGYVAVATDEGKVKLGRRDIVIAWRGTILEIEWVKDFEFLLVPGPIIFGDDNTIVQIHQGWYSMYTSEDPGSHFNVNSARTQVVEEVKRLVEKYKNEEISITVTGHSLGASLATLNAVDIVANGLHKPEGHNQAKGCLVTAFLFGSPRVGNSNFKDLVSGLENLRVLRVRNALDSVTEYPFTGYMHVGVQLTINTAMSCYFENPGDVNSWHALEVYLHGVAGTQGSKGGFKLEVNRDIALVNKYLDILKDKFLVQGSWWVEKNKGMVQQHDGSWELKDHEHDQDDP</sequence>
<accession>A0AAV3NR29</accession>
<dbReference type="SUPFAM" id="SSF53474">
    <property type="entry name" value="alpha/beta-Hydrolases"/>
    <property type="match status" value="1"/>
</dbReference>
<protein>
    <recommendedName>
        <fullName evidence="5">Phospholipase A1</fullName>
        <ecNumber evidence="5">3.1.1.-</ecNumber>
    </recommendedName>
</protein>
<evidence type="ECO:0000313" key="8">
    <source>
        <dbReference type="Proteomes" id="UP001454036"/>
    </source>
</evidence>
<dbReference type="Gene3D" id="3.40.50.1820">
    <property type="entry name" value="alpha/beta hydrolase"/>
    <property type="match status" value="1"/>
</dbReference>
<dbReference type="AlphaFoldDB" id="A0AAV3NR29"/>
<keyword evidence="8" id="KW-1185">Reference proteome</keyword>
<organism evidence="7 8">
    <name type="scientific">Lithospermum erythrorhizon</name>
    <name type="common">Purple gromwell</name>
    <name type="synonym">Lithospermum officinale var. erythrorhizon</name>
    <dbReference type="NCBI Taxonomy" id="34254"/>
    <lineage>
        <taxon>Eukaryota</taxon>
        <taxon>Viridiplantae</taxon>
        <taxon>Streptophyta</taxon>
        <taxon>Embryophyta</taxon>
        <taxon>Tracheophyta</taxon>
        <taxon>Spermatophyta</taxon>
        <taxon>Magnoliopsida</taxon>
        <taxon>eudicotyledons</taxon>
        <taxon>Gunneridae</taxon>
        <taxon>Pentapetalae</taxon>
        <taxon>asterids</taxon>
        <taxon>lamiids</taxon>
        <taxon>Boraginales</taxon>
        <taxon>Boraginaceae</taxon>
        <taxon>Boraginoideae</taxon>
        <taxon>Lithospermeae</taxon>
        <taxon>Lithospermum</taxon>
    </lineage>
</organism>
<evidence type="ECO:0000256" key="4">
    <source>
        <dbReference type="ARBA" id="ARBA00023098"/>
    </source>
</evidence>
<keyword evidence="2 5" id="KW-0378">Hydrolase</keyword>
<dbReference type="GO" id="GO:0016042">
    <property type="term" value="P:lipid catabolic process"/>
    <property type="evidence" value="ECO:0007669"/>
    <property type="project" value="UniProtKB-UniRule"/>
</dbReference>
<dbReference type="EMBL" id="BAABME010000328">
    <property type="protein sequence ID" value="GAA0141805.1"/>
    <property type="molecule type" value="Genomic_DNA"/>
</dbReference>
<dbReference type="InterPro" id="IPR002921">
    <property type="entry name" value="Fungal_lipase-type"/>
</dbReference>
<evidence type="ECO:0000259" key="6">
    <source>
        <dbReference type="Pfam" id="PF01764"/>
    </source>
</evidence>
<dbReference type="GO" id="GO:0008970">
    <property type="term" value="F:phospholipase A1 activity"/>
    <property type="evidence" value="ECO:0007669"/>
    <property type="project" value="UniProtKB-UniRule"/>
</dbReference>
<comment type="function">
    <text evidence="5">Acylhydrolase that catalyzes the hydrolysis of phospholipids at the sn-1 position.</text>
</comment>
<evidence type="ECO:0000256" key="5">
    <source>
        <dbReference type="RuleBase" id="RU367093"/>
    </source>
</evidence>
<dbReference type="Proteomes" id="UP001454036">
    <property type="component" value="Unassembled WGS sequence"/>
</dbReference>
<dbReference type="CDD" id="cd00519">
    <property type="entry name" value="Lipase_3"/>
    <property type="match status" value="1"/>
</dbReference>